<keyword evidence="3" id="KW-1185">Reference proteome</keyword>
<dbReference type="Gene3D" id="2.130.10.10">
    <property type="entry name" value="YVTN repeat-like/Quinoprotein amine dehydrogenase"/>
    <property type="match status" value="2"/>
</dbReference>
<dbReference type="EMBL" id="CAUYUJ010015338">
    <property type="protein sequence ID" value="CAK0852751.1"/>
    <property type="molecule type" value="Genomic_DNA"/>
</dbReference>
<protein>
    <recommendedName>
        <fullName evidence="4">Intraflagellar transport protein 122 homolog</fullName>
    </recommendedName>
</protein>
<accession>A0ABN9U1V7</accession>
<comment type="caution">
    <text evidence="2">The sequence shown here is derived from an EMBL/GenBank/DDBJ whole genome shotgun (WGS) entry which is preliminary data.</text>
</comment>
<dbReference type="SMART" id="SM00320">
    <property type="entry name" value="WD40"/>
    <property type="match status" value="7"/>
</dbReference>
<gene>
    <name evidence="2" type="ORF">PCOR1329_LOCUS44435</name>
</gene>
<organism evidence="2 3">
    <name type="scientific">Prorocentrum cordatum</name>
    <dbReference type="NCBI Taxonomy" id="2364126"/>
    <lineage>
        <taxon>Eukaryota</taxon>
        <taxon>Sar</taxon>
        <taxon>Alveolata</taxon>
        <taxon>Dinophyceae</taxon>
        <taxon>Prorocentrales</taxon>
        <taxon>Prorocentraceae</taxon>
        <taxon>Prorocentrum</taxon>
    </lineage>
</organism>
<sequence>MEVLRTRLCEWKPVGIDALALAPAGAPQPRLALARSNGAVELWDTSTWHLHSALPGCDKFNVRGFCWVPGASAKEPCRLLSAGLHREITEWDVCSLRPMAAVSSGGGAVWSLCILGSDLCAACDDGSLRLFSLAGGPGSVDYSHKVSVGKARVMSVCSTDTSSIFAGGSDSRITKWSGATRTCEASMTVEQAKDKQTLIWALTAAGSDMVASGDSLGLVHIWDAVACVCLHRFRQHQADVLCLAASPDSGVLLAGGVDAKVSTFAYVPGAEERWVFRNSAFVHTHDVRALAVDKHDGHFVSGGVSGKLLVHGLRLAASRKAVAQPPGSARRWGRPVECSGFSPVFQVASVAQDSRLLLCQRDAHLEVWYLGKPELAKARPEAQAPPSGSDGREGVLMVASESMAPDAQLLVSMSLKGPQEALHLSASAISPDGSLVAASDMNGTRLFHLDLAELQVRAEGKLPKEIRQTPARALLFCGPDSAPLLAMAAWSGGKVLLLDAKRMEVVATIAEHDAPVSHLAATKEWLASADTSGAAHVFSLDSMLPHTRVPAGSAEGRTTALAFDARGRNLVLALSTHRIVAFDVEEQAFAAGFAVTPRVPDRILAPHARICGIAAPRGAPHRLLLWGHSFVLSLEVKPWMLAGAEGQSCGAAGTRVVEGSCAWRRLPPMRHLLGFCALDEATWGPSLLRGQPMLTEEGQPPGKKRRTGAEVRRIERVGVQSELGHALGPQVSSMVVTLEVAPEAAQAALPVAFERKRYHAASAHGGGQREATGAGEQQDGGRRT</sequence>
<evidence type="ECO:0000313" key="2">
    <source>
        <dbReference type="EMBL" id="CAK0852751.1"/>
    </source>
</evidence>
<evidence type="ECO:0000256" key="1">
    <source>
        <dbReference type="SAM" id="MobiDB-lite"/>
    </source>
</evidence>
<dbReference type="Pfam" id="PF00400">
    <property type="entry name" value="WD40"/>
    <property type="match status" value="1"/>
</dbReference>
<dbReference type="InterPro" id="IPR046351">
    <property type="entry name" value="UTP4"/>
</dbReference>
<proteinExistence type="predicted"/>
<dbReference type="InterPro" id="IPR015943">
    <property type="entry name" value="WD40/YVTN_repeat-like_dom_sf"/>
</dbReference>
<evidence type="ECO:0008006" key="4">
    <source>
        <dbReference type="Google" id="ProtNLM"/>
    </source>
</evidence>
<dbReference type="InterPro" id="IPR036322">
    <property type="entry name" value="WD40_repeat_dom_sf"/>
</dbReference>
<dbReference type="PANTHER" id="PTHR44163:SF1">
    <property type="entry name" value="U3 SMALL NUCLEOLAR RNA-ASSOCIATED PROTEIN 4 HOMOLOG"/>
    <property type="match status" value="1"/>
</dbReference>
<feature type="region of interest" description="Disordered" evidence="1">
    <location>
        <begin position="759"/>
        <end position="784"/>
    </location>
</feature>
<evidence type="ECO:0000313" key="3">
    <source>
        <dbReference type="Proteomes" id="UP001189429"/>
    </source>
</evidence>
<dbReference type="Proteomes" id="UP001189429">
    <property type="component" value="Unassembled WGS sequence"/>
</dbReference>
<dbReference type="InterPro" id="IPR001680">
    <property type="entry name" value="WD40_rpt"/>
</dbReference>
<dbReference type="SUPFAM" id="SSF50978">
    <property type="entry name" value="WD40 repeat-like"/>
    <property type="match status" value="2"/>
</dbReference>
<dbReference type="PANTHER" id="PTHR44163">
    <property type="entry name" value="U3 SMALL NUCLEOLAR RNA-ASSOCIATED PROTEIN 4 HOMOLOG"/>
    <property type="match status" value="1"/>
</dbReference>
<reference evidence="2" key="1">
    <citation type="submission" date="2023-10" db="EMBL/GenBank/DDBJ databases">
        <authorList>
            <person name="Chen Y."/>
            <person name="Shah S."/>
            <person name="Dougan E. K."/>
            <person name="Thang M."/>
            <person name="Chan C."/>
        </authorList>
    </citation>
    <scope>NUCLEOTIDE SEQUENCE [LARGE SCALE GENOMIC DNA]</scope>
</reference>
<name>A0ABN9U1V7_9DINO</name>